<sequence length="64" mass="6982">LCNSAVILNSSGLTRLPGSCDIFVHCRFEGDAPSPTNTMRCSDGLLWNQVTLTCDYARNVKCES</sequence>
<comment type="caution">
    <text evidence="2">The sequence shown here is derived from an EMBL/GenBank/DDBJ whole genome shotgun (WGS) entry which is preliminary data.</text>
</comment>
<keyword evidence="3" id="KW-1185">Reference proteome</keyword>
<organism evidence="2 3">
    <name type="scientific">Candidula unifasciata</name>
    <dbReference type="NCBI Taxonomy" id="100452"/>
    <lineage>
        <taxon>Eukaryota</taxon>
        <taxon>Metazoa</taxon>
        <taxon>Spiralia</taxon>
        <taxon>Lophotrochozoa</taxon>
        <taxon>Mollusca</taxon>
        <taxon>Gastropoda</taxon>
        <taxon>Heterobranchia</taxon>
        <taxon>Euthyneura</taxon>
        <taxon>Panpulmonata</taxon>
        <taxon>Eupulmonata</taxon>
        <taxon>Stylommatophora</taxon>
        <taxon>Helicina</taxon>
        <taxon>Helicoidea</taxon>
        <taxon>Geomitridae</taxon>
        <taxon>Candidula</taxon>
    </lineage>
</organism>
<reference evidence="2" key="1">
    <citation type="submission" date="2021-04" db="EMBL/GenBank/DDBJ databases">
        <authorList>
            <consortium name="Molecular Ecology Group"/>
        </authorList>
    </citation>
    <scope>NUCLEOTIDE SEQUENCE</scope>
</reference>
<dbReference type="InterPro" id="IPR002557">
    <property type="entry name" value="Chitin-bd_dom"/>
</dbReference>
<dbReference type="InterPro" id="IPR036508">
    <property type="entry name" value="Chitin-bd_dom_sf"/>
</dbReference>
<dbReference type="PROSITE" id="PS50940">
    <property type="entry name" value="CHIT_BIND_II"/>
    <property type="match status" value="1"/>
</dbReference>
<protein>
    <recommendedName>
        <fullName evidence="1">Chitin-binding type-2 domain-containing protein</fullName>
    </recommendedName>
</protein>
<accession>A0A8S3ZK34</accession>
<gene>
    <name evidence="2" type="ORF">CUNI_LOCUS15401</name>
</gene>
<feature type="non-terminal residue" evidence="2">
    <location>
        <position position="1"/>
    </location>
</feature>
<evidence type="ECO:0000313" key="3">
    <source>
        <dbReference type="Proteomes" id="UP000678393"/>
    </source>
</evidence>
<dbReference type="AlphaFoldDB" id="A0A8S3ZK34"/>
<dbReference type="Proteomes" id="UP000678393">
    <property type="component" value="Unassembled WGS sequence"/>
</dbReference>
<dbReference type="SMART" id="SM00494">
    <property type="entry name" value="ChtBD2"/>
    <property type="match status" value="1"/>
</dbReference>
<evidence type="ECO:0000259" key="1">
    <source>
        <dbReference type="PROSITE" id="PS50940"/>
    </source>
</evidence>
<dbReference type="Gene3D" id="2.170.140.10">
    <property type="entry name" value="Chitin binding domain"/>
    <property type="match status" value="1"/>
</dbReference>
<dbReference type="OrthoDB" id="6430833at2759"/>
<proteinExistence type="predicted"/>
<evidence type="ECO:0000313" key="2">
    <source>
        <dbReference type="EMBL" id="CAG5129843.1"/>
    </source>
</evidence>
<dbReference type="GO" id="GO:0008061">
    <property type="term" value="F:chitin binding"/>
    <property type="evidence" value="ECO:0007669"/>
    <property type="project" value="InterPro"/>
</dbReference>
<name>A0A8S3ZK34_9EUPU</name>
<feature type="non-terminal residue" evidence="2">
    <location>
        <position position="64"/>
    </location>
</feature>
<dbReference type="SUPFAM" id="SSF57625">
    <property type="entry name" value="Invertebrate chitin-binding proteins"/>
    <property type="match status" value="1"/>
</dbReference>
<feature type="domain" description="Chitin-binding type-2" evidence="1">
    <location>
        <begin position="1"/>
        <end position="64"/>
    </location>
</feature>
<dbReference type="Pfam" id="PF01607">
    <property type="entry name" value="CBM_14"/>
    <property type="match status" value="1"/>
</dbReference>
<dbReference type="EMBL" id="CAJHNH020003702">
    <property type="protein sequence ID" value="CAG5129843.1"/>
    <property type="molecule type" value="Genomic_DNA"/>
</dbReference>
<dbReference type="GO" id="GO:0005576">
    <property type="term" value="C:extracellular region"/>
    <property type="evidence" value="ECO:0007669"/>
    <property type="project" value="InterPro"/>
</dbReference>